<organism evidence="1">
    <name type="scientific">Salix viminalis</name>
    <name type="common">Common osier</name>
    <name type="synonym">Basket willow</name>
    <dbReference type="NCBI Taxonomy" id="40686"/>
    <lineage>
        <taxon>Eukaryota</taxon>
        <taxon>Viridiplantae</taxon>
        <taxon>Streptophyta</taxon>
        <taxon>Embryophyta</taxon>
        <taxon>Tracheophyta</taxon>
        <taxon>Spermatophyta</taxon>
        <taxon>Magnoliopsida</taxon>
        <taxon>eudicotyledons</taxon>
        <taxon>Gunneridae</taxon>
        <taxon>Pentapetalae</taxon>
        <taxon>rosids</taxon>
        <taxon>fabids</taxon>
        <taxon>Malpighiales</taxon>
        <taxon>Salicaceae</taxon>
        <taxon>Saliceae</taxon>
        <taxon>Salix</taxon>
    </lineage>
</organism>
<accession>A0A6N2L8X4</accession>
<gene>
    <name evidence="1" type="ORF">SVIM_LOCUS137024</name>
</gene>
<evidence type="ECO:0000313" key="1">
    <source>
        <dbReference type="EMBL" id="VFU31826.1"/>
    </source>
</evidence>
<dbReference type="AlphaFoldDB" id="A0A6N2L8X4"/>
<proteinExistence type="predicted"/>
<name>A0A6N2L8X4_SALVM</name>
<sequence length="133" mass="14674">MATKITATISTRHIMKSHLPPGSNLPWALSLSQPSCLSALDMDSDLWTTGRCSATAGGARRNGTQQWRTGLTGGLLVDALSHRGHECRALPLRNQTNLLLLIVVVDDFEIAKRATLLFSRENDFFEIDDRNNL</sequence>
<protein>
    <submittedName>
        <fullName evidence="1">Uncharacterized protein</fullName>
    </submittedName>
</protein>
<dbReference type="EMBL" id="CAADRP010000779">
    <property type="protein sequence ID" value="VFU31826.1"/>
    <property type="molecule type" value="Genomic_DNA"/>
</dbReference>
<reference evidence="1" key="1">
    <citation type="submission" date="2019-03" db="EMBL/GenBank/DDBJ databases">
        <authorList>
            <person name="Mank J."/>
            <person name="Almeida P."/>
        </authorList>
    </citation>
    <scope>NUCLEOTIDE SEQUENCE</scope>
    <source>
        <strain evidence="1">78183</strain>
    </source>
</reference>